<dbReference type="Gene3D" id="3.10.450.40">
    <property type="match status" value="2"/>
</dbReference>
<dbReference type="PANTHER" id="PTHR10638:SF67">
    <property type="entry name" value="AMINE OXIDASE"/>
    <property type="match status" value="1"/>
</dbReference>
<evidence type="ECO:0000256" key="5">
    <source>
        <dbReference type="ARBA" id="ARBA00023008"/>
    </source>
</evidence>
<feature type="domain" description="Copper amine oxidase N2-terminal" evidence="9">
    <location>
        <begin position="1"/>
        <end position="76"/>
    </location>
</feature>
<dbReference type="GO" id="GO:0005507">
    <property type="term" value="F:copper ion binding"/>
    <property type="evidence" value="ECO:0007669"/>
    <property type="project" value="InterPro"/>
</dbReference>
<evidence type="ECO:0000256" key="1">
    <source>
        <dbReference type="ARBA" id="ARBA00007983"/>
    </source>
</evidence>
<evidence type="ECO:0000259" key="8">
    <source>
        <dbReference type="Pfam" id="PF01179"/>
    </source>
</evidence>
<protein>
    <recommendedName>
        <fullName evidence="7">Amine oxidase</fullName>
        <ecNumber evidence="7">1.4.3.-</ecNumber>
    </recommendedName>
</protein>
<gene>
    <name evidence="11" type="ORF">PVAP13_2KG126748</name>
</gene>
<feature type="non-terminal residue" evidence="11">
    <location>
        <position position="1"/>
    </location>
</feature>
<dbReference type="Pfam" id="PF02728">
    <property type="entry name" value="Cu_amine_oxidN3"/>
    <property type="match status" value="1"/>
</dbReference>
<dbReference type="EMBL" id="CM029039">
    <property type="protein sequence ID" value="KAG2640897.1"/>
    <property type="molecule type" value="Genomic_DNA"/>
</dbReference>
<dbReference type="PANTHER" id="PTHR10638">
    <property type="entry name" value="COPPER AMINE OXIDASE"/>
    <property type="match status" value="1"/>
</dbReference>
<dbReference type="AlphaFoldDB" id="A0A8T0W2R3"/>
<sequence>LDPLSATEHAAVYTAVLSSPSVPARPLQFHYVGLDEPDKKDVLSYAHGTSTTILPRRALVITRAGGESHELVVDVTDASASSVVFHAVHRGPCFPMITSAEETAAMPLPPRYPPFVDSVRRRDLDVGDVACGVLSRGWLGNGQPAYGGARVAKMECVVTGDGEETANFYARPLEGVTLAVDLDRMAIVGYEDRVVRPVPEAEGMDYRADKVGPPFTGPATVPGVVVQPEGRGFHIDGRVVRWANWEFHVGFDMRADMVISLASVHDADASSSLAYLSTHELTQRMHAHTHVHGSHNAHSHVKISANNAGEYSLGVSASPLRRGADCPNNAAYLDGHYADADGEPVEAEDVVCVFERYAGDIAWRHTEATLQVTEVRPDVTLVVRMVVTVGNYDYILDWEFKTSGSIKIIPSIDACFAAAGVPHRHPQDEGDVLHGTLLAENTVGVFHDRFITYHLDLDVDGATNSFVKNTIVPMRNSGDAATPRRSYWTVRREVAETEAEGQVDVNAGAPADLLFVNPGRRGRIGYEAGYRLVPAGATAASLLADDDYPQRRAAYTKKQVWVTPYKSEKWASGLYAEQSTREDGLAAWSRRNRRIKEEDIVLWSTLGLHHVPYLEDFPVMPTLSGAFELRPSNFFERNPLI</sequence>
<dbReference type="InterPro" id="IPR015798">
    <property type="entry name" value="Cu_amine_oxidase_C"/>
</dbReference>
<accession>A0A8T0W2R3</accession>
<dbReference type="InterPro" id="IPR036460">
    <property type="entry name" value="Cu_amine_oxidase_C_sf"/>
</dbReference>
<evidence type="ECO:0000256" key="3">
    <source>
        <dbReference type="ARBA" id="ARBA00022772"/>
    </source>
</evidence>
<feature type="domain" description="Copper amine oxidase N3-terminal" evidence="10">
    <location>
        <begin position="95"/>
        <end position="198"/>
    </location>
</feature>
<comment type="caution">
    <text evidence="11">The sequence shown here is derived from an EMBL/GenBank/DDBJ whole genome shotgun (WGS) entry which is preliminary data.</text>
</comment>
<evidence type="ECO:0000259" key="10">
    <source>
        <dbReference type="Pfam" id="PF02728"/>
    </source>
</evidence>
<feature type="domain" description="Copper amine oxidase catalytic" evidence="8">
    <location>
        <begin position="225"/>
        <end position="640"/>
    </location>
</feature>
<keyword evidence="12" id="KW-1185">Reference proteome</keyword>
<dbReference type="Gene3D" id="2.70.98.20">
    <property type="entry name" value="Copper amine oxidase, catalytic domain"/>
    <property type="match status" value="1"/>
</dbReference>
<reference evidence="11 12" key="1">
    <citation type="submission" date="2020-05" db="EMBL/GenBank/DDBJ databases">
        <title>WGS assembly of Panicum virgatum.</title>
        <authorList>
            <person name="Lovell J.T."/>
            <person name="Jenkins J."/>
            <person name="Shu S."/>
            <person name="Juenger T.E."/>
            <person name="Schmutz J."/>
        </authorList>
    </citation>
    <scope>NUCLEOTIDE SEQUENCE [LARGE SCALE GENOMIC DNA]</scope>
    <source>
        <strain evidence="12">cv. AP13</strain>
    </source>
</reference>
<comment type="PTM">
    <text evidence="6 7">Topaquinone (TPQ) is generated by copper-dependent autoxidation of a specific tyrosyl residue.</text>
</comment>
<dbReference type="InterPro" id="IPR000269">
    <property type="entry name" value="Cu_amine_oxidase"/>
</dbReference>
<dbReference type="PROSITE" id="PS01164">
    <property type="entry name" value="COPPER_AMINE_OXID_1"/>
    <property type="match status" value="1"/>
</dbReference>
<proteinExistence type="inferred from homology"/>
<dbReference type="Proteomes" id="UP000823388">
    <property type="component" value="Chromosome 2K"/>
</dbReference>
<dbReference type="GO" id="GO:0048038">
    <property type="term" value="F:quinone binding"/>
    <property type="evidence" value="ECO:0007669"/>
    <property type="project" value="InterPro"/>
</dbReference>
<feature type="modified residue" description="2',4',5'-topaquinone" evidence="6">
    <location>
        <position position="392"/>
    </location>
</feature>
<evidence type="ECO:0000313" key="11">
    <source>
        <dbReference type="EMBL" id="KAG2640897.1"/>
    </source>
</evidence>
<dbReference type="InterPro" id="IPR015800">
    <property type="entry name" value="Cu_amine_oxidase_N2"/>
</dbReference>
<dbReference type="Pfam" id="PF01179">
    <property type="entry name" value="Cu_amine_oxid"/>
    <property type="match status" value="1"/>
</dbReference>
<dbReference type="InterPro" id="IPR015802">
    <property type="entry name" value="Cu_amine_oxidase_N3"/>
</dbReference>
<dbReference type="PROSITE" id="PS01165">
    <property type="entry name" value="COPPER_AMINE_OXID_2"/>
    <property type="match status" value="1"/>
</dbReference>
<comment type="cofactor">
    <cofactor evidence="7">
        <name>Cu cation</name>
        <dbReference type="ChEBI" id="CHEBI:23378"/>
    </cofactor>
    <text evidence="7">Contains 1 topaquinone per subunit.</text>
</comment>
<keyword evidence="4 7" id="KW-0560">Oxidoreductase</keyword>
<dbReference type="SUPFAM" id="SSF49998">
    <property type="entry name" value="Amine oxidase catalytic domain"/>
    <property type="match status" value="1"/>
</dbReference>
<dbReference type="EC" id="1.4.3.-" evidence="7"/>
<evidence type="ECO:0000256" key="4">
    <source>
        <dbReference type="ARBA" id="ARBA00023002"/>
    </source>
</evidence>
<comment type="similarity">
    <text evidence="1 7">Belongs to the copper/topaquinone oxidase family.</text>
</comment>
<dbReference type="GO" id="GO:0009308">
    <property type="term" value="P:amine metabolic process"/>
    <property type="evidence" value="ECO:0007669"/>
    <property type="project" value="UniProtKB-UniRule"/>
</dbReference>
<evidence type="ECO:0000256" key="7">
    <source>
        <dbReference type="RuleBase" id="RU000672"/>
    </source>
</evidence>
<dbReference type="Pfam" id="PF02727">
    <property type="entry name" value="Cu_amine_oxidN2"/>
    <property type="match status" value="1"/>
</dbReference>
<keyword evidence="5 7" id="KW-0186">Copper</keyword>
<dbReference type="InterPro" id="IPR016182">
    <property type="entry name" value="Cu_amine_oxidase_N-reg"/>
</dbReference>
<dbReference type="SUPFAM" id="SSF54416">
    <property type="entry name" value="Amine oxidase N-terminal region"/>
    <property type="match status" value="2"/>
</dbReference>
<keyword evidence="2 7" id="KW-0479">Metal-binding</keyword>
<evidence type="ECO:0000256" key="6">
    <source>
        <dbReference type="PIRSR" id="PIRSR600269-51"/>
    </source>
</evidence>
<evidence type="ECO:0000259" key="9">
    <source>
        <dbReference type="Pfam" id="PF02727"/>
    </source>
</evidence>
<dbReference type="InterPro" id="IPR049948">
    <property type="entry name" value="Cu_Am_ox_TPQ-bd"/>
</dbReference>
<keyword evidence="3 6" id="KW-0801">TPQ</keyword>
<name>A0A8T0W2R3_PANVG</name>
<evidence type="ECO:0000256" key="2">
    <source>
        <dbReference type="ARBA" id="ARBA00022723"/>
    </source>
</evidence>
<dbReference type="InterPro" id="IPR049947">
    <property type="entry name" value="Cu_Am_Ox_Cu-bd"/>
</dbReference>
<organism evidence="11 12">
    <name type="scientific">Panicum virgatum</name>
    <name type="common">Blackwell switchgrass</name>
    <dbReference type="NCBI Taxonomy" id="38727"/>
    <lineage>
        <taxon>Eukaryota</taxon>
        <taxon>Viridiplantae</taxon>
        <taxon>Streptophyta</taxon>
        <taxon>Embryophyta</taxon>
        <taxon>Tracheophyta</taxon>
        <taxon>Spermatophyta</taxon>
        <taxon>Magnoliopsida</taxon>
        <taxon>Liliopsida</taxon>
        <taxon>Poales</taxon>
        <taxon>Poaceae</taxon>
        <taxon>PACMAD clade</taxon>
        <taxon>Panicoideae</taxon>
        <taxon>Panicodae</taxon>
        <taxon>Paniceae</taxon>
        <taxon>Panicinae</taxon>
        <taxon>Panicum</taxon>
        <taxon>Panicum sect. Hiantes</taxon>
    </lineage>
</organism>
<evidence type="ECO:0000313" key="12">
    <source>
        <dbReference type="Proteomes" id="UP000823388"/>
    </source>
</evidence>
<dbReference type="GO" id="GO:0008131">
    <property type="term" value="F:primary methylamine oxidase activity"/>
    <property type="evidence" value="ECO:0007669"/>
    <property type="project" value="InterPro"/>
</dbReference>